<accession>A0A0C9X7H2</accession>
<dbReference type="OrthoDB" id="5538558at2759"/>
<dbReference type="AlphaFoldDB" id="A0A0C9X7H2"/>
<gene>
    <name evidence="2" type="ORF">K443DRAFT_681591</name>
</gene>
<dbReference type="PANTHER" id="PTHR31793:SF39">
    <property type="entry name" value="THIOESTERASE_THIOL ESTER DEHYDRASE-ISOMERASE"/>
    <property type="match status" value="1"/>
</dbReference>
<keyword evidence="3" id="KW-1185">Reference proteome</keyword>
<dbReference type="CDD" id="cd00586">
    <property type="entry name" value="4HBT"/>
    <property type="match status" value="1"/>
</dbReference>
<dbReference type="EMBL" id="KN838696">
    <property type="protein sequence ID" value="KIJ97318.1"/>
    <property type="molecule type" value="Genomic_DNA"/>
</dbReference>
<dbReference type="Proteomes" id="UP000054477">
    <property type="component" value="Unassembled WGS sequence"/>
</dbReference>
<sequence>MLLPPASSFFPPRTTLRLCSPIRCRPKRDSSSIRDLQAAFRDPSSPFHIPPGQSGPSSPDAPPPPTHDHAATPTPTHTAQMSTLAHQLPPGPAGRSDTPHTLEQAKECLREWGYDPMSFWEQRIVWGDHDAFQHVNNVRYVRFFESARIKWMMSLGDELGGPERAKAMINAKGVSLILKSIEVQYKRIVTYPDTLLIGYRPLPPTPPIPNHNRTDDNSTFYVAASAFSLAQGKMVAHSKEALVWYDYDVGRKCDPGEEARTVVRRRMGLGMEQRGVR</sequence>
<evidence type="ECO:0008006" key="4">
    <source>
        <dbReference type="Google" id="ProtNLM"/>
    </source>
</evidence>
<proteinExistence type="predicted"/>
<reference evidence="2 3" key="1">
    <citation type="submission" date="2014-04" db="EMBL/GenBank/DDBJ databases">
        <authorList>
            <consortium name="DOE Joint Genome Institute"/>
            <person name="Kuo A."/>
            <person name="Kohler A."/>
            <person name="Nagy L.G."/>
            <person name="Floudas D."/>
            <person name="Copeland A."/>
            <person name="Barry K.W."/>
            <person name="Cichocki N."/>
            <person name="Veneault-Fourrey C."/>
            <person name="LaButti K."/>
            <person name="Lindquist E.A."/>
            <person name="Lipzen A."/>
            <person name="Lundell T."/>
            <person name="Morin E."/>
            <person name="Murat C."/>
            <person name="Sun H."/>
            <person name="Tunlid A."/>
            <person name="Henrissat B."/>
            <person name="Grigoriev I.V."/>
            <person name="Hibbett D.S."/>
            <person name="Martin F."/>
            <person name="Nordberg H.P."/>
            <person name="Cantor M.N."/>
            <person name="Hua S.X."/>
        </authorList>
    </citation>
    <scope>NUCLEOTIDE SEQUENCE [LARGE SCALE GENOMIC DNA]</scope>
    <source>
        <strain evidence="2 3">LaAM-08-1</strain>
    </source>
</reference>
<dbReference type="InterPro" id="IPR050563">
    <property type="entry name" value="4-hydroxybenzoyl-CoA_TE"/>
</dbReference>
<organism evidence="2 3">
    <name type="scientific">Laccaria amethystina LaAM-08-1</name>
    <dbReference type="NCBI Taxonomy" id="1095629"/>
    <lineage>
        <taxon>Eukaryota</taxon>
        <taxon>Fungi</taxon>
        <taxon>Dikarya</taxon>
        <taxon>Basidiomycota</taxon>
        <taxon>Agaricomycotina</taxon>
        <taxon>Agaricomycetes</taxon>
        <taxon>Agaricomycetidae</taxon>
        <taxon>Agaricales</taxon>
        <taxon>Agaricineae</taxon>
        <taxon>Hydnangiaceae</taxon>
        <taxon>Laccaria</taxon>
    </lineage>
</organism>
<evidence type="ECO:0000313" key="3">
    <source>
        <dbReference type="Proteomes" id="UP000054477"/>
    </source>
</evidence>
<dbReference type="Pfam" id="PF13279">
    <property type="entry name" value="4HBT_2"/>
    <property type="match status" value="1"/>
</dbReference>
<dbReference type="Gene3D" id="3.10.129.10">
    <property type="entry name" value="Hotdog Thioesterase"/>
    <property type="match status" value="1"/>
</dbReference>
<dbReference type="HOGENOM" id="CLU_078553_0_0_1"/>
<feature type="compositionally biased region" description="Low complexity" evidence="1">
    <location>
        <begin position="71"/>
        <end position="80"/>
    </location>
</feature>
<protein>
    <recommendedName>
        <fullName evidence="4">Thioesterase/thiol ester dehydrase-isomerase</fullName>
    </recommendedName>
</protein>
<evidence type="ECO:0000313" key="2">
    <source>
        <dbReference type="EMBL" id="KIJ97318.1"/>
    </source>
</evidence>
<name>A0A0C9X7H2_9AGAR</name>
<reference evidence="3" key="2">
    <citation type="submission" date="2015-01" db="EMBL/GenBank/DDBJ databases">
        <title>Evolutionary Origins and Diversification of the Mycorrhizal Mutualists.</title>
        <authorList>
            <consortium name="DOE Joint Genome Institute"/>
            <consortium name="Mycorrhizal Genomics Consortium"/>
            <person name="Kohler A."/>
            <person name="Kuo A."/>
            <person name="Nagy L.G."/>
            <person name="Floudas D."/>
            <person name="Copeland A."/>
            <person name="Barry K.W."/>
            <person name="Cichocki N."/>
            <person name="Veneault-Fourrey C."/>
            <person name="LaButti K."/>
            <person name="Lindquist E.A."/>
            <person name="Lipzen A."/>
            <person name="Lundell T."/>
            <person name="Morin E."/>
            <person name="Murat C."/>
            <person name="Riley R."/>
            <person name="Ohm R."/>
            <person name="Sun H."/>
            <person name="Tunlid A."/>
            <person name="Henrissat B."/>
            <person name="Grigoriev I.V."/>
            <person name="Hibbett D.S."/>
            <person name="Martin F."/>
        </authorList>
    </citation>
    <scope>NUCLEOTIDE SEQUENCE [LARGE SCALE GENOMIC DNA]</scope>
    <source>
        <strain evidence="3">LaAM-08-1</strain>
    </source>
</reference>
<feature type="region of interest" description="Disordered" evidence="1">
    <location>
        <begin position="24"/>
        <end position="99"/>
    </location>
</feature>
<dbReference type="GO" id="GO:0047617">
    <property type="term" value="F:fatty acyl-CoA hydrolase activity"/>
    <property type="evidence" value="ECO:0007669"/>
    <property type="project" value="TreeGrafter"/>
</dbReference>
<dbReference type="SUPFAM" id="SSF54637">
    <property type="entry name" value="Thioesterase/thiol ester dehydrase-isomerase"/>
    <property type="match status" value="1"/>
</dbReference>
<dbReference type="PANTHER" id="PTHR31793">
    <property type="entry name" value="4-HYDROXYBENZOYL-COA THIOESTERASE FAMILY MEMBER"/>
    <property type="match status" value="1"/>
</dbReference>
<dbReference type="InterPro" id="IPR029069">
    <property type="entry name" value="HotDog_dom_sf"/>
</dbReference>
<evidence type="ECO:0000256" key="1">
    <source>
        <dbReference type="SAM" id="MobiDB-lite"/>
    </source>
</evidence>